<dbReference type="Proteomes" id="UP000039865">
    <property type="component" value="Unassembled WGS sequence"/>
</dbReference>
<sequence length="263" mass="29684">MIVAAVLSLNLFTSASAQESDELGPSCYFDSDCNDYGCCSNDHCVKNSVCRKLRAYPKESFQTCYVNNDCISECCHNNFCTLQDTCDSSDTAIPMAIFMVIIGFIMIFLMVFFIRDVLLFRKNKRVQKAQRSNSNLLIGTSLMNDKVNPDGDRADGKAQGKEEDRKMEFEEFMKQQTTRKLSGDFNANTSADMSSDLNSSRSSSRSGGGNKRNRKTLRKELGYGVNEDEDQDYNYQQRQQPNNPAQKKIIPKAQPLNINNNLL</sequence>
<feature type="region of interest" description="Disordered" evidence="1">
    <location>
        <begin position="140"/>
        <end position="164"/>
    </location>
</feature>
<evidence type="ECO:0000313" key="4">
    <source>
        <dbReference type="EMBL" id="CDW78171.1"/>
    </source>
</evidence>
<organism evidence="4 5">
    <name type="scientific">Stylonychia lemnae</name>
    <name type="common">Ciliate</name>
    <dbReference type="NCBI Taxonomy" id="5949"/>
    <lineage>
        <taxon>Eukaryota</taxon>
        <taxon>Sar</taxon>
        <taxon>Alveolata</taxon>
        <taxon>Ciliophora</taxon>
        <taxon>Intramacronucleata</taxon>
        <taxon>Spirotrichea</taxon>
        <taxon>Stichotrichia</taxon>
        <taxon>Sporadotrichida</taxon>
        <taxon>Oxytrichidae</taxon>
        <taxon>Stylonychinae</taxon>
        <taxon>Stylonychia</taxon>
    </lineage>
</organism>
<reference evidence="4 5" key="1">
    <citation type="submission" date="2014-06" db="EMBL/GenBank/DDBJ databases">
        <authorList>
            <person name="Swart Estienne"/>
        </authorList>
    </citation>
    <scope>NUCLEOTIDE SEQUENCE [LARGE SCALE GENOMIC DNA]</scope>
    <source>
        <strain evidence="4 5">130c</strain>
    </source>
</reference>
<protein>
    <submittedName>
        <fullName evidence="4">Uncharacterized protein</fullName>
    </submittedName>
</protein>
<dbReference type="EMBL" id="CCKQ01006830">
    <property type="protein sequence ID" value="CDW78171.1"/>
    <property type="molecule type" value="Genomic_DNA"/>
</dbReference>
<keyword evidence="2" id="KW-0812">Transmembrane</keyword>
<evidence type="ECO:0000256" key="2">
    <source>
        <dbReference type="SAM" id="Phobius"/>
    </source>
</evidence>
<feature type="chain" id="PRO_5001729331" evidence="3">
    <location>
        <begin position="18"/>
        <end position="263"/>
    </location>
</feature>
<feature type="signal peptide" evidence="3">
    <location>
        <begin position="1"/>
        <end position="17"/>
    </location>
</feature>
<dbReference type="AlphaFoldDB" id="A0A078A8H6"/>
<name>A0A078A8H6_STYLE</name>
<dbReference type="InParanoid" id="A0A078A8H6"/>
<evidence type="ECO:0000256" key="3">
    <source>
        <dbReference type="SAM" id="SignalP"/>
    </source>
</evidence>
<keyword evidence="3" id="KW-0732">Signal</keyword>
<keyword evidence="2" id="KW-1133">Transmembrane helix</keyword>
<accession>A0A078A8H6</accession>
<feature type="compositionally biased region" description="Polar residues" evidence="1">
    <location>
        <begin position="176"/>
        <end position="197"/>
    </location>
</feature>
<feature type="transmembrane region" description="Helical" evidence="2">
    <location>
        <begin position="92"/>
        <end position="114"/>
    </location>
</feature>
<keyword evidence="5" id="KW-1185">Reference proteome</keyword>
<feature type="compositionally biased region" description="Low complexity" evidence="1">
    <location>
        <begin position="233"/>
        <end position="244"/>
    </location>
</feature>
<keyword evidence="2" id="KW-0472">Membrane</keyword>
<proteinExistence type="predicted"/>
<evidence type="ECO:0000256" key="1">
    <source>
        <dbReference type="SAM" id="MobiDB-lite"/>
    </source>
</evidence>
<feature type="compositionally biased region" description="Basic and acidic residues" evidence="1">
    <location>
        <begin position="147"/>
        <end position="164"/>
    </location>
</feature>
<gene>
    <name evidence="4" type="primary">Contig17243.g18361</name>
    <name evidence="4" type="ORF">STYLEM_7144</name>
</gene>
<evidence type="ECO:0000313" key="5">
    <source>
        <dbReference type="Proteomes" id="UP000039865"/>
    </source>
</evidence>
<feature type="region of interest" description="Disordered" evidence="1">
    <location>
        <begin position="176"/>
        <end position="263"/>
    </location>
</feature>